<evidence type="ECO:0000256" key="8">
    <source>
        <dbReference type="SAM" id="MobiDB-lite"/>
    </source>
</evidence>
<dbReference type="Pfam" id="PF03610">
    <property type="entry name" value="EIIA-man"/>
    <property type="match status" value="1"/>
</dbReference>
<dbReference type="RefSeq" id="WP_110502656.1">
    <property type="nucleotide sequence ID" value="NZ_QJVD01000030.1"/>
</dbReference>
<dbReference type="InterPro" id="IPR004701">
    <property type="entry name" value="PTS_EIIA_man-typ"/>
</dbReference>
<evidence type="ECO:0000256" key="1">
    <source>
        <dbReference type="ARBA" id="ARBA00001113"/>
    </source>
</evidence>
<dbReference type="SUPFAM" id="SSF55594">
    <property type="entry name" value="HPr-like"/>
    <property type="match status" value="1"/>
</dbReference>
<evidence type="ECO:0000259" key="10">
    <source>
        <dbReference type="PROSITE" id="PS51350"/>
    </source>
</evidence>
<feature type="region of interest" description="Disordered" evidence="8">
    <location>
        <begin position="132"/>
        <end position="164"/>
    </location>
</feature>
<dbReference type="NCBIfam" id="TIGR01003">
    <property type="entry name" value="PTS_HPr_family"/>
    <property type="match status" value="1"/>
</dbReference>
<comment type="function">
    <text evidence="2">Component of the dihydroxyacetone kinase complex, which is responsible for the phosphoenolpyruvate (PEP)-dependent phosphorylation of dihydroxyacetone. DhaM serves as the phosphoryl donor. Is phosphorylated by phosphoenolpyruvate in an EI- and HPr-dependent reaction, and a phosphorelay system on histidine residues finally leads to phosphoryl transfer to DhaL and dihydroxyacetone.</text>
</comment>
<feature type="compositionally biased region" description="Low complexity" evidence="8">
    <location>
        <begin position="132"/>
        <end position="161"/>
    </location>
</feature>
<dbReference type="AlphaFoldDB" id="A0A2V5LFH7"/>
<keyword evidence="12" id="KW-1185">Reference proteome</keyword>
<dbReference type="Pfam" id="PF00381">
    <property type="entry name" value="PTS-HPr"/>
    <property type="match status" value="1"/>
</dbReference>
<dbReference type="InterPro" id="IPR000032">
    <property type="entry name" value="HPr-like"/>
</dbReference>
<dbReference type="NCBIfam" id="TIGR02364">
    <property type="entry name" value="dha_pts"/>
    <property type="match status" value="1"/>
</dbReference>
<gene>
    <name evidence="11" type="ORF">CVV68_19430</name>
</gene>
<dbReference type="OrthoDB" id="350754at2"/>
<evidence type="ECO:0000256" key="3">
    <source>
        <dbReference type="ARBA" id="ARBA00003681"/>
    </source>
</evidence>
<dbReference type="PANTHER" id="PTHR38594:SF1">
    <property type="entry name" value="PEP-DEPENDENT DIHYDROXYACETONE KINASE, PHOSPHORYL DONOR SUBUNIT DHAM"/>
    <property type="match status" value="1"/>
</dbReference>
<dbReference type="GO" id="GO:0019563">
    <property type="term" value="P:glycerol catabolic process"/>
    <property type="evidence" value="ECO:0007669"/>
    <property type="project" value="InterPro"/>
</dbReference>
<comment type="subunit">
    <text evidence="7">Homodimer. The dihydroxyacetone kinase complex is composed of a homodimer of DhaM, a homodimer of DhaK and the subunit DhaL.</text>
</comment>
<sequence length="254" mass="24382">MTVGLVIVSHSAQLAAGVVELAAQMARDVVLAPAGGTDDGGIGTSLEKVMSAMGLADTGDGVVVLTDLGSAVMTAESALEFMGSPENMVLADAPLVEGAVAAAVAAQSGATLAVVQKAAETALDPGAAASAKAPGAAQAPGGSQAPCGGQPSDGGPAADKGAGAGHSTGAAVTAVLTLINPMGLHARPAAVLAGELGAMDVDIEINGADGQSVFLLMALGAGEGRELHVSASGPDAQRAVDLVRSKVEEGFGEL</sequence>
<evidence type="ECO:0000256" key="7">
    <source>
        <dbReference type="ARBA" id="ARBA00046577"/>
    </source>
</evidence>
<dbReference type="GO" id="GO:0047324">
    <property type="term" value="F:phosphoenolpyruvate-glycerone phosphotransferase activity"/>
    <property type="evidence" value="ECO:0007669"/>
    <property type="project" value="UniProtKB-EC"/>
</dbReference>
<name>A0A2V5LFH7_9MICC</name>
<dbReference type="SUPFAM" id="SSF53062">
    <property type="entry name" value="PTS system fructose IIA component-like"/>
    <property type="match status" value="1"/>
</dbReference>
<reference evidence="11 12" key="1">
    <citation type="submission" date="2018-05" db="EMBL/GenBank/DDBJ databases">
        <title>Genetic diversity of glacier-inhabiting Cryobacterium bacteria in China and description of Cryobacterium mengkeensis sp. nov. and Arthrobacter glacialis sp. nov.</title>
        <authorList>
            <person name="Liu Q."/>
            <person name="Xin Y.-H."/>
        </authorList>
    </citation>
    <scope>NUCLEOTIDE SEQUENCE [LARGE SCALE GENOMIC DNA]</scope>
    <source>
        <strain evidence="11 12">LI2</strain>
    </source>
</reference>
<evidence type="ECO:0000313" key="12">
    <source>
        <dbReference type="Proteomes" id="UP000247832"/>
    </source>
</evidence>
<proteinExistence type="predicted"/>
<comment type="caution">
    <text evidence="11">The sequence shown here is derived from an EMBL/GenBank/DDBJ whole genome shotgun (WGS) entry which is preliminary data.</text>
</comment>
<keyword evidence="11" id="KW-0418">Kinase</keyword>
<dbReference type="PANTHER" id="PTHR38594">
    <property type="entry name" value="PEP-DEPENDENT DIHYDROXYACETONE KINASE, PHOSPHORYL DONOR SUBUNIT DHAM"/>
    <property type="match status" value="1"/>
</dbReference>
<evidence type="ECO:0000256" key="4">
    <source>
        <dbReference type="ARBA" id="ARBA00012095"/>
    </source>
</evidence>
<dbReference type="CDD" id="cd00367">
    <property type="entry name" value="PTS-HPr_like"/>
    <property type="match status" value="1"/>
</dbReference>
<evidence type="ECO:0000313" key="11">
    <source>
        <dbReference type="EMBL" id="PYI65100.1"/>
    </source>
</evidence>
<dbReference type="Gene3D" id="3.30.1340.10">
    <property type="entry name" value="HPr-like"/>
    <property type="match status" value="1"/>
</dbReference>
<dbReference type="InterPro" id="IPR001020">
    <property type="entry name" value="PTS_HPr_His_P_site"/>
</dbReference>
<dbReference type="Gene3D" id="3.40.50.510">
    <property type="entry name" value="Phosphotransferase system, mannose-type IIA component"/>
    <property type="match status" value="1"/>
</dbReference>
<dbReference type="InterPro" id="IPR035895">
    <property type="entry name" value="HPr-like_sf"/>
</dbReference>
<dbReference type="PROSITE" id="PS51350">
    <property type="entry name" value="PTS_HPR_DOM"/>
    <property type="match status" value="1"/>
</dbReference>
<accession>A0A2V5LFH7</accession>
<organism evidence="11 12">
    <name type="scientific">Arthrobacter livingstonensis</name>
    <dbReference type="NCBI Taxonomy" id="670078"/>
    <lineage>
        <taxon>Bacteria</taxon>
        <taxon>Bacillati</taxon>
        <taxon>Actinomycetota</taxon>
        <taxon>Actinomycetes</taxon>
        <taxon>Micrococcales</taxon>
        <taxon>Micrococcaceae</taxon>
        <taxon>Arthrobacter</taxon>
    </lineage>
</organism>
<dbReference type="InterPro" id="IPR036662">
    <property type="entry name" value="PTS_EIIA_man-typ_sf"/>
</dbReference>
<feature type="domain" description="HPr" evidence="10">
    <location>
        <begin position="171"/>
        <end position="254"/>
    </location>
</feature>
<feature type="domain" description="PTS EIIA type-4" evidence="9">
    <location>
        <begin position="2"/>
        <end position="130"/>
    </location>
</feature>
<protein>
    <recommendedName>
        <fullName evidence="5">Phosphocarrier protein HPr</fullName>
        <ecNumber evidence="4">2.7.1.121</ecNumber>
    </recommendedName>
</protein>
<dbReference type="PRINTS" id="PR00107">
    <property type="entry name" value="PHOSPHOCPHPR"/>
</dbReference>
<dbReference type="GO" id="GO:0009401">
    <property type="term" value="P:phosphoenolpyruvate-dependent sugar phosphotransferase system"/>
    <property type="evidence" value="ECO:0007669"/>
    <property type="project" value="InterPro"/>
</dbReference>
<dbReference type="PROSITE" id="PS51096">
    <property type="entry name" value="PTS_EIIA_TYPE_4"/>
    <property type="match status" value="1"/>
</dbReference>
<comment type="catalytic activity">
    <reaction evidence="1">
        <text>dihydroxyacetone + phosphoenolpyruvate = dihydroxyacetone phosphate + pyruvate</text>
        <dbReference type="Rhea" id="RHEA:18381"/>
        <dbReference type="ChEBI" id="CHEBI:15361"/>
        <dbReference type="ChEBI" id="CHEBI:16016"/>
        <dbReference type="ChEBI" id="CHEBI:57642"/>
        <dbReference type="ChEBI" id="CHEBI:58702"/>
        <dbReference type="EC" id="2.7.1.121"/>
    </reaction>
</comment>
<evidence type="ECO:0000256" key="2">
    <source>
        <dbReference type="ARBA" id="ARBA00002788"/>
    </source>
</evidence>
<dbReference type="GO" id="GO:0016020">
    <property type="term" value="C:membrane"/>
    <property type="evidence" value="ECO:0007669"/>
    <property type="project" value="InterPro"/>
</dbReference>
<dbReference type="EMBL" id="QJVD01000030">
    <property type="protein sequence ID" value="PYI65100.1"/>
    <property type="molecule type" value="Genomic_DNA"/>
</dbReference>
<evidence type="ECO:0000256" key="5">
    <source>
        <dbReference type="ARBA" id="ARBA00020422"/>
    </source>
</evidence>
<dbReference type="Proteomes" id="UP000247832">
    <property type="component" value="Unassembled WGS sequence"/>
</dbReference>
<dbReference type="PROSITE" id="PS00369">
    <property type="entry name" value="PTS_HPR_HIS"/>
    <property type="match status" value="1"/>
</dbReference>
<dbReference type="EC" id="2.7.1.121" evidence="4"/>
<evidence type="ECO:0000256" key="6">
    <source>
        <dbReference type="ARBA" id="ARBA00022679"/>
    </source>
</evidence>
<dbReference type="InterPro" id="IPR039643">
    <property type="entry name" value="DhaM"/>
</dbReference>
<evidence type="ECO:0000259" key="9">
    <source>
        <dbReference type="PROSITE" id="PS51096"/>
    </source>
</evidence>
<dbReference type="InterPro" id="IPR012844">
    <property type="entry name" value="DhaM_N"/>
</dbReference>
<dbReference type="SMR" id="A0A2V5LFH7"/>
<keyword evidence="6" id="KW-0808">Transferase</keyword>
<comment type="function">
    <text evidence="3">General (non sugar-specific) component of the phosphoenolpyruvate-dependent sugar phosphotransferase system (sugar PTS). This major carbohydrate active-transport system catalyzes the phosphorylation of incoming sugar substrates concomitantly with their translocation across the cell membrane. The phosphoryl group from phosphoenolpyruvate (PEP) is transferred to the phosphoryl carrier protein HPr by enzyme I. Phospho-HPr then transfers it to the PTS EIIA domain.</text>
</comment>